<evidence type="ECO:0000259" key="2">
    <source>
        <dbReference type="Pfam" id="PF09791"/>
    </source>
</evidence>
<dbReference type="InterPro" id="IPR019180">
    <property type="entry name" value="Oxidoreductase-like_N"/>
</dbReference>
<evidence type="ECO:0000313" key="4">
    <source>
        <dbReference type="Proteomes" id="UP001293593"/>
    </source>
</evidence>
<dbReference type="EMBL" id="JAWXYG010000009">
    <property type="protein sequence ID" value="KAK4262129.1"/>
    <property type="molecule type" value="Genomic_DNA"/>
</dbReference>
<dbReference type="PANTHER" id="PTHR21193">
    <property type="entry name" value="OXIDOREDUCTASE-LIKE DOMAIN-CONTAINING PROTEIN 1"/>
    <property type="match status" value="1"/>
</dbReference>
<evidence type="ECO:0000256" key="1">
    <source>
        <dbReference type="SAM" id="MobiDB-lite"/>
    </source>
</evidence>
<feature type="region of interest" description="Disordered" evidence="1">
    <location>
        <begin position="43"/>
        <end position="82"/>
    </location>
</feature>
<feature type="compositionally biased region" description="Basic and acidic residues" evidence="1">
    <location>
        <begin position="53"/>
        <end position="70"/>
    </location>
</feature>
<comment type="caution">
    <text evidence="3">The sequence shown here is derived from an EMBL/GenBank/DDBJ whole genome shotgun (WGS) entry which is preliminary data.</text>
</comment>
<protein>
    <recommendedName>
        <fullName evidence="2">Oxidoreductase-like domain-containing protein</fullName>
    </recommendedName>
</protein>
<proteinExistence type="predicted"/>
<dbReference type="Proteomes" id="UP001293593">
    <property type="component" value="Unassembled WGS sequence"/>
</dbReference>
<reference evidence="3" key="1">
    <citation type="submission" date="2023-10" db="EMBL/GenBank/DDBJ databases">
        <title>Chromosome-level genome of the transformable northern wattle, Acacia crassicarpa.</title>
        <authorList>
            <person name="Massaro I."/>
            <person name="Sinha N.R."/>
            <person name="Poethig S."/>
            <person name="Leichty A.R."/>
        </authorList>
    </citation>
    <scope>NUCLEOTIDE SEQUENCE</scope>
    <source>
        <strain evidence="3">Acra3RX</strain>
        <tissue evidence="3">Leaf</tissue>
    </source>
</reference>
<organism evidence="3 4">
    <name type="scientific">Acacia crassicarpa</name>
    <name type="common">northern wattle</name>
    <dbReference type="NCBI Taxonomy" id="499986"/>
    <lineage>
        <taxon>Eukaryota</taxon>
        <taxon>Viridiplantae</taxon>
        <taxon>Streptophyta</taxon>
        <taxon>Embryophyta</taxon>
        <taxon>Tracheophyta</taxon>
        <taxon>Spermatophyta</taxon>
        <taxon>Magnoliopsida</taxon>
        <taxon>eudicotyledons</taxon>
        <taxon>Gunneridae</taxon>
        <taxon>Pentapetalae</taxon>
        <taxon>rosids</taxon>
        <taxon>fabids</taxon>
        <taxon>Fabales</taxon>
        <taxon>Fabaceae</taxon>
        <taxon>Caesalpinioideae</taxon>
        <taxon>mimosoid clade</taxon>
        <taxon>Acacieae</taxon>
        <taxon>Acacia</taxon>
    </lineage>
</organism>
<feature type="domain" description="Oxidoreductase-like" evidence="2">
    <location>
        <begin position="71"/>
        <end position="110"/>
    </location>
</feature>
<dbReference type="Pfam" id="PF09791">
    <property type="entry name" value="Oxidored-like"/>
    <property type="match status" value="1"/>
</dbReference>
<accession>A0AAE1JZD2</accession>
<evidence type="ECO:0000313" key="3">
    <source>
        <dbReference type="EMBL" id="KAK4262129.1"/>
    </source>
</evidence>
<sequence>MRAGAGGQLTHRCVSSNFIVLRNRLPDPRPFFAQPVSIPKFMAQKADSQPIRSELEADTKEEKDSEKLSKEVPPPPEKPLPGDCCGSGCVRCVWDVYYEELEEYNKLYKQNQTPKS</sequence>
<dbReference type="InterPro" id="IPR039251">
    <property type="entry name" value="OXLD1"/>
</dbReference>
<keyword evidence="4" id="KW-1185">Reference proteome</keyword>
<dbReference type="AlphaFoldDB" id="A0AAE1JZD2"/>
<gene>
    <name evidence="3" type="ORF">QN277_027722</name>
</gene>
<name>A0AAE1JZD2_9FABA</name>
<dbReference type="PANTHER" id="PTHR21193:SF3">
    <property type="entry name" value="OXIDOREDUCTASE-LIKE DOMAIN-CONTAINING PROTEIN 1"/>
    <property type="match status" value="1"/>
</dbReference>